<feature type="compositionally biased region" description="Low complexity" evidence="8">
    <location>
        <begin position="19"/>
        <end position="29"/>
    </location>
</feature>
<evidence type="ECO:0000256" key="2">
    <source>
        <dbReference type="ARBA" id="ARBA00022448"/>
    </source>
</evidence>
<keyword evidence="4" id="KW-0677">Repeat</keyword>
<feature type="region of interest" description="Disordered" evidence="8">
    <location>
        <begin position="1"/>
        <end position="60"/>
    </location>
</feature>
<evidence type="ECO:0000256" key="5">
    <source>
        <dbReference type="ARBA" id="ARBA00023136"/>
    </source>
</evidence>
<feature type="compositionally biased region" description="Polar residues" evidence="8">
    <location>
        <begin position="36"/>
        <end position="60"/>
    </location>
</feature>
<evidence type="ECO:0000313" key="9">
    <source>
        <dbReference type="EMBL" id="KAF8821101.1"/>
    </source>
</evidence>
<evidence type="ECO:0000313" key="10">
    <source>
        <dbReference type="Proteomes" id="UP000823046"/>
    </source>
</evidence>
<gene>
    <name evidence="9" type="ORF">IE077_002462</name>
</gene>
<evidence type="ECO:0000256" key="3">
    <source>
        <dbReference type="ARBA" id="ARBA00022692"/>
    </source>
</evidence>
<dbReference type="SUPFAM" id="SSF103506">
    <property type="entry name" value="Mitochondrial carrier"/>
    <property type="match status" value="1"/>
</dbReference>
<dbReference type="Pfam" id="PF00153">
    <property type="entry name" value="Mito_carr"/>
    <property type="match status" value="3"/>
</dbReference>
<feature type="repeat" description="Solcar" evidence="6">
    <location>
        <begin position="268"/>
        <end position="359"/>
    </location>
</feature>
<comment type="caution">
    <text evidence="9">The sequence shown here is derived from an EMBL/GenBank/DDBJ whole genome shotgun (WGS) entry which is preliminary data.</text>
</comment>
<evidence type="ECO:0000256" key="8">
    <source>
        <dbReference type="SAM" id="MobiDB-lite"/>
    </source>
</evidence>
<reference evidence="9 10" key="1">
    <citation type="journal article" date="2020" name="bioRxiv">
        <title>Metabolic contributions of an alphaproteobacterial endosymbiont in the apicomplexan Cardiosporidium cionae.</title>
        <authorList>
            <person name="Hunter E.S."/>
            <person name="Paight C.J."/>
            <person name="Lane C.E."/>
        </authorList>
    </citation>
    <scope>NUCLEOTIDE SEQUENCE [LARGE SCALE GENOMIC DNA]</scope>
    <source>
        <strain evidence="9">ESH_2018</strain>
    </source>
</reference>
<accession>A0ABQ7JAU5</accession>
<dbReference type="PANTHER" id="PTHR24089">
    <property type="entry name" value="SOLUTE CARRIER FAMILY 25"/>
    <property type="match status" value="1"/>
</dbReference>
<proteinExistence type="inferred from homology"/>
<dbReference type="InterPro" id="IPR002067">
    <property type="entry name" value="MCP"/>
</dbReference>
<dbReference type="Gene3D" id="1.50.40.10">
    <property type="entry name" value="Mitochondrial carrier domain"/>
    <property type="match status" value="1"/>
</dbReference>
<feature type="repeat" description="Solcar" evidence="6">
    <location>
        <begin position="126"/>
        <end position="205"/>
    </location>
</feature>
<name>A0ABQ7JAU5_9APIC</name>
<dbReference type="PROSITE" id="PS50920">
    <property type="entry name" value="SOLCAR"/>
    <property type="match status" value="3"/>
</dbReference>
<organism evidence="9 10">
    <name type="scientific">Cardiosporidium cionae</name>
    <dbReference type="NCBI Taxonomy" id="476202"/>
    <lineage>
        <taxon>Eukaryota</taxon>
        <taxon>Sar</taxon>
        <taxon>Alveolata</taxon>
        <taxon>Apicomplexa</taxon>
        <taxon>Aconoidasida</taxon>
        <taxon>Nephromycida</taxon>
        <taxon>Cardiosporidium</taxon>
    </lineage>
</organism>
<protein>
    <submittedName>
        <fullName evidence="9">Carrier superfamily protein</fullName>
    </submittedName>
</protein>
<dbReference type="PRINTS" id="PR00926">
    <property type="entry name" value="MITOCARRIER"/>
</dbReference>
<evidence type="ECO:0000256" key="6">
    <source>
        <dbReference type="PROSITE-ProRule" id="PRU00282"/>
    </source>
</evidence>
<keyword evidence="2 7" id="KW-0813">Transport</keyword>
<keyword evidence="3 6" id="KW-0812">Transmembrane</keyword>
<keyword evidence="10" id="KW-1185">Reference proteome</keyword>
<dbReference type="EMBL" id="JADAQX010000236">
    <property type="protein sequence ID" value="KAF8821101.1"/>
    <property type="molecule type" value="Genomic_DNA"/>
</dbReference>
<evidence type="ECO:0000256" key="7">
    <source>
        <dbReference type="RuleBase" id="RU000488"/>
    </source>
</evidence>
<comment type="similarity">
    <text evidence="7">Belongs to the mitochondrial carrier (TC 2.A.29) family.</text>
</comment>
<evidence type="ECO:0000256" key="1">
    <source>
        <dbReference type="ARBA" id="ARBA00004141"/>
    </source>
</evidence>
<dbReference type="Proteomes" id="UP000823046">
    <property type="component" value="Unassembled WGS sequence"/>
</dbReference>
<dbReference type="InterPro" id="IPR018108">
    <property type="entry name" value="MCP_transmembrane"/>
</dbReference>
<sequence>MKILTEEDPERVGTTKDISALSLPSSPLANAGGRNNFVSSSKDETSSTNHTSNPLSTPTMPHSNKFIYAASAGFSAIVTKTACAPWDRIRFLFQVQSMFSQPITLDNVNSQTRADGSSSQIVIKPKANVISGISMDMDGNIAKPPSESLSAQRIVPKYNSVWHAIRTIVHEEGLQGLWRGNYANICRATMVYMLKFGTNDYIKQSMALKQSEQDPKYTINMDTQRSTGRNVVSPPRNVLQAHSNSKNPIGESTTVANYNRSEMSAENLRLSELLLAGTTAGCVQKFGSYPMDLLSVRIALGINTATLGKSKYSGIIDCMRSIWINEGVGGFYKGFVPTLLTGIPYVALQMTLFEVYRRKLTQFYRQLTYGNSALIIQERTPNRSMTEVFLSSGFSGCLASLTAQSIVFPGDTVRKRMMSNGVNGSRRHYRNSWDCFLKILRHEGFASFYYGIWPACLRSIPSGAIQFGCYEFIKTLLLRIT</sequence>
<dbReference type="InterPro" id="IPR023395">
    <property type="entry name" value="MCP_dom_sf"/>
</dbReference>
<keyword evidence="5 6" id="KW-0472">Membrane</keyword>
<feature type="repeat" description="Solcar" evidence="6">
    <location>
        <begin position="387"/>
        <end position="476"/>
    </location>
</feature>
<comment type="subcellular location">
    <subcellularLocation>
        <location evidence="1">Membrane</location>
        <topology evidence="1">Multi-pass membrane protein</topology>
    </subcellularLocation>
</comment>
<evidence type="ECO:0000256" key="4">
    <source>
        <dbReference type="ARBA" id="ARBA00022737"/>
    </source>
</evidence>